<dbReference type="OrthoDB" id="954262at2"/>
<evidence type="ECO:0000313" key="1">
    <source>
        <dbReference type="EMBL" id="RNI34227.1"/>
    </source>
</evidence>
<protein>
    <submittedName>
        <fullName evidence="1">Ferritin-like domain-containing protein</fullName>
    </submittedName>
</protein>
<proteinExistence type="predicted"/>
<dbReference type="Proteomes" id="UP000267223">
    <property type="component" value="Unassembled WGS sequence"/>
</dbReference>
<keyword evidence="2" id="KW-1185">Reference proteome</keyword>
<dbReference type="Pfam" id="PF13668">
    <property type="entry name" value="Ferritin_2"/>
    <property type="match status" value="1"/>
</dbReference>
<sequence>MNLQNIFSEIEKTDPEVYDRLDTRRNAMKAFAKTSGRIAIASIPFALGSMFQKAYSSPTAPTDIIFDTLNFALTLEYLESNFYIKAVSSGIIPSGDALTALTQIRDHENEHVKFLTTAIKAAGGTPVSLTADNFDFTAGGAFGNVFSDYGTLLAVAQTFEDTGVRAYKGQAPNLISNNDYLTAALQIHSVEARHAAHLREMRQAAGYLVPSGVTVKPWITLNQSGIGTSAVQASYNGEENVMQAGVTITNIGGMDISAAAASEAFDEPLSKDEILAIVKPFIKA</sequence>
<comment type="caution">
    <text evidence="1">The sequence shown here is derived from an EMBL/GenBank/DDBJ whole genome shotgun (WGS) entry which is preliminary data.</text>
</comment>
<dbReference type="SUPFAM" id="SSF47240">
    <property type="entry name" value="Ferritin-like"/>
    <property type="match status" value="1"/>
</dbReference>
<evidence type="ECO:0000313" key="2">
    <source>
        <dbReference type="Proteomes" id="UP000267223"/>
    </source>
</evidence>
<dbReference type="EMBL" id="RJJR01000014">
    <property type="protein sequence ID" value="RNI34227.1"/>
    <property type="molecule type" value="Genomic_DNA"/>
</dbReference>
<dbReference type="RefSeq" id="WP_123121768.1">
    <property type="nucleotide sequence ID" value="NZ_RJJR01000014.1"/>
</dbReference>
<gene>
    <name evidence="1" type="ORF">EFY79_16135</name>
</gene>
<name>A0A3M9NA86_9BACT</name>
<dbReference type="CDD" id="cd00657">
    <property type="entry name" value="Ferritin_like"/>
    <property type="match status" value="1"/>
</dbReference>
<accession>A0A3M9NA86</accession>
<organism evidence="1 2">
    <name type="scientific">Hanamia caeni</name>
    <dbReference type="NCBI Taxonomy" id="2294116"/>
    <lineage>
        <taxon>Bacteria</taxon>
        <taxon>Pseudomonadati</taxon>
        <taxon>Bacteroidota</taxon>
        <taxon>Chitinophagia</taxon>
        <taxon>Chitinophagales</taxon>
        <taxon>Chitinophagaceae</taxon>
        <taxon>Hanamia</taxon>
    </lineage>
</organism>
<dbReference type="AlphaFoldDB" id="A0A3M9NA86"/>
<dbReference type="InterPro" id="IPR009078">
    <property type="entry name" value="Ferritin-like_SF"/>
</dbReference>
<reference evidence="1 2" key="1">
    <citation type="submission" date="2018-11" db="EMBL/GenBank/DDBJ databases">
        <title>Draft genome sequence of Ferruginibacter sp. BO-59.</title>
        <authorList>
            <person name="Im W.T."/>
        </authorList>
    </citation>
    <scope>NUCLEOTIDE SEQUENCE [LARGE SCALE GENOMIC DNA]</scope>
    <source>
        <strain evidence="1 2">BO-59</strain>
    </source>
</reference>